<dbReference type="InterPro" id="IPR001466">
    <property type="entry name" value="Beta-lactam-related"/>
</dbReference>
<reference evidence="3 4" key="1">
    <citation type="submission" date="2020-03" db="EMBL/GenBank/DDBJ databases">
        <title>Genomic Encyclopedia of Type Strains, Phase IV (KMG-IV): sequencing the most valuable type-strain genomes for metagenomic binning, comparative biology and taxonomic classification.</title>
        <authorList>
            <person name="Goeker M."/>
        </authorList>
    </citation>
    <scope>NUCLEOTIDE SEQUENCE [LARGE SCALE GENOMIC DNA]</scope>
    <source>
        <strain evidence="3 4">DSM 105096</strain>
    </source>
</reference>
<dbReference type="PANTHER" id="PTHR46825:SF7">
    <property type="entry name" value="D-ALANYL-D-ALANINE CARBOXYPEPTIDASE"/>
    <property type="match status" value="1"/>
</dbReference>
<dbReference type="RefSeq" id="WP_168036754.1">
    <property type="nucleotide sequence ID" value="NZ_JAATJH010000002.1"/>
</dbReference>
<protein>
    <submittedName>
        <fullName evidence="3">CubicO group peptidase (Beta-lactamase class C family)</fullName>
    </submittedName>
</protein>
<dbReference type="PANTHER" id="PTHR46825">
    <property type="entry name" value="D-ALANYL-D-ALANINE-CARBOXYPEPTIDASE/ENDOPEPTIDASE AMPH"/>
    <property type="match status" value="1"/>
</dbReference>
<feature type="domain" description="Beta-lactamase-related" evidence="2">
    <location>
        <begin position="42"/>
        <end position="331"/>
    </location>
</feature>
<evidence type="ECO:0000256" key="1">
    <source>
        <dbReference type="SAM" id="SignalP"/>
    </source>
</evidence>
<dbReference type="Gene3D" id="3.40.710.10">
    <property type="entry name" value="DD-peptidase/beta-lactamase superfamily"/>
    <property type="match status" value="1"/>
</dbReference>
<dbReference type="InterPro" id="IPR012338">
    <property type="entry name" value="Beta-lactam/transpept-like"/>
</dbReference>
<evidence type="ECO:0000259" key="2">
    <source>
        <dbReference type="Pfam" id="PF00144"/>
    </source>
</evidence>
<gene>
    <name evidence="3" type="ORF">GGR27_001486</name>
</gene>
<dbReference type="InterPro" id="IPR050491">
    <property type="entry name" value="AmpC-like"/>
</dbReference>
<feature type="chain" id="PRO_5045342475" evidence="1">
    <location>
        <begin position="22"/>
        <end position="442"/>
    </location>
</feature>
<comment type="caution">
    <text evidence="3">The sequence shown here is derived from an EMBL/GenBank/DDBJ whole genome shotgun (WGS) entry which is preliminary data.</text>
</comment>
<keyword evidence="4" id="KW-1185">Reference proteome</keyword>
<proteinExistence type="predicted"/>
<dbReference type="Proteomes" id="UP000770785">
    <property type="component" value="Unassembled WGS sequence"/>
</dbReference>
<name>A0ABX0X9W4_9BACT</name>
<evidence type="ECO:0000313" key="3">
    <source>
        <dbReference type="EMBL" id="NJC25987.1"/>
    </source>
</evidence>
<accession>A0ABX0X9W4</accession>
<dbReference type="Pfam" id="PF00144">
    <property type="entry name" value="Beta-lactamase"/>
    <property type="match status" value="1"/>
</dbReference>
<dbReference type="SUPFAM" id="SSF56601">
    <property type="entry name" value="beta-lactamase/transpeptidase-like"/>
    <property type="match status" value="1"/>
</dbReference>
<feature type="signal peptide" evidence="1">
    <location>
        <begin position="1"/>
        <end position="21"/>
    </location>
</feature>
<sequence length="442" mass="48389">MKHTSLLSLILLSLVTSNLSAQKFDRSALDGFLDTLAAHDQAMGVVSFFQGDEEVYRYAIGYADPTQTRLTTSDDVFRVASITKTFTTVIIHRLVEAGELSLSDKLAKYYPGLPGADTITLDQMLRHQSGLHNYTEDADIMDWIGTDQTPEQLIARIKAQPLNFEPGTDAAYSNSNFLLLGYIATTVSGKDYRQLLRDHVLEPAGLKNTYVGGSIDAERGEVVSFEWLDDGWVAVPEWSIPNAGAAGAISSTAADLNTFYRKLLRGELLPAATVAEMMEFKNELGQGLLTFPFYDKVAYGHNGGIEGFETLAAHFPNDDVTFTFLSNGVNLPNNDVMIGLLSLYFGKPYEMPDFSPVADLPRAATQVYVGTYGADTFPMDIKVFQEDGRLKAQASGQGSFPLTTAGGHVFRNQAAGIELLFDPVVGTLLLRQAGQEFMLKRE</sequence>
<evidence type="ECO:0000313" key="4">
    <source>
        <dbReference type="Proteomes" id="UP000770785"/>
    </source>
</evidence>
<keyword evidence="1" id="KW-0732">Signal</keyword>
<organism evidence="3 4">
    <name type="scientific">Neolewinella antarctica</name>
    <dbReference type="NCBI Taxonomy" id="442734"/>
    <lineage>
        <taxon>Bacteria</taxon>
        <taxon>Pseudomonadati</taxon>
        <taxon>Bacteroidota</taxon>
        <taxon>Saprospiria</taxon>
        <taxon>Saprospirales</taxon>
        <taxon>Lewinellaceae</taxon>
        <taxon>Neolewinella</taxon>
    </lineage>
</organism>
<dbReference type="EMBL" id="JAATJH010000002">
    <property type="protein sequence ID" value="NJC25987.1"/>
    <property type="molecule type" value="Genomic_DNA"/>
</dbReference>